<dbReference type="Gene3D" id="3.10.580.10">
    <property type="entry name" value="CBS-domain"/>
    <property type="match status" value="1"/>
</dbReference>
<dbReference type="InterPro" id="IPR046342">
    <property type="entry name" value="CBS_dom_sf"/>
</dbReference>
<dbReference type="GO" id="GO:0005634">
    <property type="term" value="C:nucleus"/>
    <property type="evidence" value="ECO:0007669"/>
    <property type="project" value="UniProtKB-SubCell"/>
</dbReference>
<dbReference type="FunFam" id="3.10.580.10:FF:000014">
    <property type="entry name" value="Cystathionine beta-synthase"/>
    <property type="match status" value="1"/>
</dbReference>
<evidence type="ECO:0000256" key="8">
    <source>
        <dbReference type="ARBA" id="ARBA00022490"/>
    </source>
</evidence>
<dbReference type="UniPathway" id="UPA00136">
    <property type="reaction ID" value="UER00201"/>
</dbReference>
<proteinExistence type="inferred from homology"/>
<dbReference type="GO" id="GO:0004122">
    <property type="term" value="F:cystathionine beta-synthase activity"/>
    <property type="evidence" value="ECO:0007669"/>
    <property type="project" value="UniProtKB-UniRule"/>
</dbReference>
<dbReference type="InterPro" id="IPR005857">
    <property type="entry name" value="Cysta_beta_synth"/>
</dbReference>
<evidence type="ECO:0000256" key="7">
    <source>
        <dbReference type="ARBA" id="ARBA00012041"/>
    </source>
</evidence>
<evidence type="ECO:0000256" key="3">
    <source>
        <dbReference type="ARBA" id="ARBA00004496"/>
    </source>
</evidence>
<dbReference type="GO" id="GO:0050667">
    <property type="term" value="P:homocysteine metabolic process"/>
    <property type="evidence" value="ECO:0007669"/>
    <property type="project" value="UniProtKB-ARBA"/>
</dbReference>
<sequence length="559" mass="61455">MSPPAKPSSAVPPVTPMSTLSLLDLEMIRPDLESRCAWRLGLDKRLSPHNHVAQQRHVPKIMPNILSAVGCTPMVEMNNIPKSFGIKCQMLAKCEFLSPGGSVKDRIAVRMIEDAEKKGLLKPGVTLIEPTSGNTGLGLAMAAAIKGYRCIMVMPEKMSNEKVDVLRALGAEIVRTPTSAAFDSPEGIIMVAQRLNKEIPSSIILDQYRNEGNPVAHYDLTAEEILTQCDFALDMLVCAAGTGGTITGIGRKIKEICPRCKIVGVDPEGSILAQPDELNKTDVSFYEVEGIGYDFIPTVLDRSVVDVWGKSNDKESLLMARRLIREEGLLCGGSSGATVSVAMKFAANLRSDQRCVVLLPDGVRNYMTKFLSDSWMKERDFMEDPARDSHWWSSVKVESLKLEVPLSVIPTITCQDAIDIMKAEGYDQLPVADGSGFVEGVVTLANVVSQMVNNKAVPTDKVEKVMLRHFRKVNLCTTLGQLARIFEKESYAVVVSSERYFECGILSCTKQDNKESRDVVVGVVTPIDLLNFITDTENKEKHLAQKNSEVVEIPIAKYF</sequence>
<evidence type="ECO:0000256" key="23">
    <source>
        <dbReference type="ARBA" id="ARBA00047490"/>
    </source>
</evidence>
<dbReference type="GO" id="GO:0005737">
    <property type="term" value="C:cytoplasm"/>
    <property type="evidence" value="ECO:0007669"/>
    <property type="project" value="UniProtKB-SubCell"/>
</dbReference>
<keyword evidence="8" id="KW-0963">Cytoplasm</keyword>
<dbReference type="SUPFAM" id="SSF53686">
    <property type="entry name" value="Tryptophan synthase beta subunit-like PLP-dependent enzymes"/>
    <property type="match status" value="1"/>
</dbReference>
<evidence type="ECO:0000256" key="24">
    <source>
        <dbReference type="PROSITE-ProRule" id="PRU00703"/>
    </source>
</evidence>
<dbReference type="PROSITE" id="PS51371">
    <property type="entry name" value="CBS"/>
    <property type="match status" value="1"/>
</dbReference>
<dbReference type="SUPFAM" id="SSF54631">
    <property type="entry name" value="CBS-domain pair"/>
    <property type="match status" value="1"/>
</dbReference>
<comment type="subcellular location">
    <subcellularLocation>
        <location evidence="3">Cytoplasm</location>
    </subcellularLocation>
    <subcellularLocation>
        <location evidence="2">Nucleus</location>
    </subcellularLocation>
</comment>
<evidence type="ECO:0000313" key="28">
    <source>
        <dbReference type="Proteomes" id="UP000502823"/>
    </source>
</evidence>
<dbReference type="InterPro" id="IPR001216">
    <property type="entry name" value="P-phosphate_BS"/>
</dbReference>
<evidence type="ECO:0000256" key="1">
    <source>
        <dbReference type="ARBA" id="ARBA00001933"/>
    </source>
</evidence>
<keyword evidence="14" id="KW-0832">Ubl conjugation</keyword>
<keyword evidence="10" id="KW-0597">Phosphoprotein</keyword>
<evidence type="ECO:0000256" key="6">
    <source>
        <dbReference type="ARBA" id="ARBA00011881"/>
    </source>
</evidence>
<comment type="caution">
    <text evidence="27">The sequence shown here is derived from an EMBL/GenBank/DDBJ whole genome shotgun (WGS) entry which is preliminary data.</text>
</comment>
<evidence type="ECO:0000256" key="4">
    <source>
        <dbReference type="ARBA" id="ARBA00005003"/>
    </source>
</evidence>
<organism evidence="27 28">
    <name type="scientific">Coptotermes formosanus</name>
    <name type="common">Formosan subterranean termite</name>
    <dbReference type="NCBI Taxonomy" id="36987"/>
    <lineage>
        <taxon>Eukaryota</taxon>
        <taxon>Metazoa</taxon>
        <taxon>Ecdysozoa</taxon>
        <taxon>Arthropoda</taxon>
        <taxon>Hexapoda</taxon>
        <taxon>Insecta</taxon>
        <taxon>Pterygota</taxon>
        <taxon>Neoptera</taxon>
        <taxon>Polyneoptera</taxon>
        <taxon>Dictyoptera</taxon>
        <taxon>Blattodea</taxon>
        <taxon>Blattoidea</taxon>
        <taxon>Termitoidae</taxon>
        <taxon>Rhinotermitidae</taxon>
        <taxon>Coptotermes</taxon>
    </lineage>
</organism>
<keyword evidence="28" id="KW-1185">Reference proteome</keyword>
<dbReference type="EMBL" id="BLKM01001521">
    <property type="protein sequence ID" value="GFG40107.1"/>
    <property type="molecule type" value="Genomic_DNA"/>
</dbReference>
<dbReference type="InterPro" id="IPR036052">
    <property type="entry name" value="TrpB-like_PALP_sf"/>
</dbReference>
<dbReference type="InterPro" id="IPR050214">
    <property type="entry name" value="Cys_Synth/Cystath_Beta-Synth"/>
</dbReference>
<evidence type="ECO:0000256" key="22">
    <source>
        <dbReference type="ARBA" id="ARBA00045425"/>
    </source>
</evidence>
<evidence type="ECO:0000256" key="17">
    <source>
        <dbReference type="ARBA" id="ARBA00023122"/>
    </source>
</evidence>
<keyword evidence="9" id="KW-1017">Isopeptide bond</keyword>
<keyword evidence="17 24" id="KW-0129">CBS domain</keyword>
<evidence type="ECO:0000256" key="20">
    <source>
        <dbReference type="ARBA" id="ARBA00023242"/>
    </source>
</evidence>
<keyword evidence="15 25" id="KW-0663">Pyridoxal phosphate</keyword>
<evidence type="ECO:0000256" key="12">
    <source>
        <dbReference type="ARBA" id="ARBA00022617"/>
    </source>
</evidence>
<dbReference type="GO" id="GO:0046872">
    <property type="term" value="F:metal ion binding"/>
    <property type="evidence" value="ECO:0007669"/>
    <property type="project" value="UniProtKB-KW"/>
</dbReference>
<comment type="catalytic activity">
    <reaction evidence="23 25">
        <text>L-homocysteine + L-serine = L,L-cystathionine + H2O</text>
        <dbReference type="Rhea" id="RHEA:10112"/>
        <dbReference type="ChEBI" id="CHEBI:15377"/>
        <dbReference type="ChEBI" id="CHEBI:33384"/>
        <dbReference type="ChEBI" id="CHEBI:58161"/>
        <dbReference type="ChEBI" id="CHEBI:58199"/>
        <dbReference type="EC" id="4.2.1.22"/>
    </reaction>
</comment>
<dbReference type="EC" id="4.2.1.22" evidence="7 25"/>
<keyword evidence="18 25" id="KW-0198">Cysteine biosynthesis</keyword>
<comment type="function">
    <text evidence="22">Hydro-lyase catalyzing the first step of the transsulfuration pathway, where the hydroxyl group of L-serine is displaced by L-homocysteine in a beta-replacement reaction to form L-cystathionine, the precursor of L-cysteine. This catabolic route allows the elimination of L-methionine and the toxic metabolite L-homocysteine. Also involved in the production of hydrogen sulfide, a gasotransmitter with signaling and cytoprotective effects on neurons.</text>
</comment>
<accession>A0A6L2QDE6</accession>
<dbReference type="Gene3D" id="3.40.50.1100">
    <property type="match status" value="2"/>
</dbReference>
<name>A0A6L2QDE6_COPFO</name>
<evidence type="ECO:0000256" key="19">
    <source>
        <dbReference type="ARBA" id="ARBA00023239"/>
    </source>
</evidence>
<dbReference type="FunFam" id="3.40.50.1100:FF:000118">
    <property type="entry name" value="Related to CYS4-cystathionine beta-synthase"/>
    <property type="match status" value="1"/>
</dbReference>
<evidence type="ECO:0000256" key="13">
    <source>
        <dbReference type="ARBA" id="ARBA00022723"/>
    </source>
</evidence>
<dbReference type="InterPro" id="IPR046353">
    <property type="entry name" value="CBS_C"/>
</dbReference>
<evidence type="ECO:0000256" key="14">
    <source>
        <dbReference type="ARBA" id="ARBA00022843"/>
    </source>
</evidence>
<dbReference type="InterPro" id="IPR001926">
    <property type="entry name" value="TrpB-like_PALP"/>
</dbReference>
<evidence type="ECO:0000256" key="15">
    <source>
        <dbReference type="ARBA" id="ARBA00022898"/>
    </source>
</evidence>
<keyword evidence="13" id="KW-0479">Metal-binding</keyword>
<comment type="cofactor">
    <cofactor evidence="1 25">
        <name>pyridoxal 5'-phosphate</name>
        <dbReference type="ChEBI" id="CHEBI:597326"/>
    </cofactor>
</comment>
<keyword evidence="16" id="KW-0408">Iron</keyword>
<dbReference type="Pfam" id="PF00291">
    <property type="entry name" value="PALP"/>
    <property type="match status" value="1"/>
</dbReference>
<protein>
    <recommendedName>
        <fullName evidence="21 25">Cystathionine beta-synthase</fullName>
        <ecNumber evidence="7 25">4.2.1.22</ecNumber>
    </recommendedName>
</protein>
<keyword evidence="11 25" id="KW-0028">Amino-acid biosynthesis</keyword>
<dbReference type="FunFam" id="3.40.50.1100:FF:000003">
    <property type="entry name" value="Cystathionine beta-synthase"/>
    <property type="match status" value="1"/>
</dbReference>
<comment type="pathway">
    <text evidence="4">Amino-acid biosynthesis; L-cysteine biosynthesis; L-cysteine from L-homocysteine and L-serine: step 1/2.</text>
</comment>
<evidence type="ECO:0000256" key="10">
    <source>
        <dbReference type="ARBA" id="ARBA00022553"/>
    </source>
</evidence>
<dbReference type="GO" id="GO:0006535">
    <property type="term" value="P:cysteine biosynthetic process from serine"/>
    <property type="evidence" value="ECO:0007669"/>
    <property type="project" value="UniProtKB-UniRule"/>
</dbReference>
<dbReference type="AlphaFoldDB" id="A0A6L2QDE6"/>
<evidence type="ECO:0000256" key="16">
    <source>
        <dbReference type="ARBA" id="ARBA00023004"/>
    </source>
</evidence>
<dbReference type="GO" id="GO:0030170">
    <property type="term" value="F:pyridoxal phosphate binding"/>
    <property type="evidence" value="ECO:0007669"/>
    <property type="project" value="UniProtKB-ARBA"/>
</dbReference>
<evidence type="ECO:0000256" key="11">
    <source>
        <dbReference type="ARBA" id="ARBA00022605"/>
    </source>
</evidence>
<dbReference type="InterPro" id="IPR000644">
    <property type="entry name" value="CBS_dom"/>
</dbReference>
<comment type="similarity">
    <text evidence="5 25">Belongs to the cysteine synthase/cystathionine beta-synthase family.</text>
</comment>
<reference evidence="28" key="1">
    <citation type="submission" date="2020-01" db="EMBL/GenBank/DDBJ databases">
        <title>Draft genome sequence of the Termite Coptotermes fromosanus.</title>
        <authorList>
            <person name="Itakura S."/>
            <person name="Yosikawa Y."/>
            <person name="Umezawa K."/>
        </authorList>
    </citation>
    <scope>NUCLEOTIDE SEQUENCE [LARGE SCALE GENOMIC DNA]</scope>
</reference>
<dbReference type="OrthoDB" id="728at2759"/>
<dbReference type="CDD" id="cd01561">
    <property type="entry name" value="CBS_like"/>
    <property type="match status" value="1"/>
</dbReference>
<dbReference type="InParanoid" id="A0A6L2QDE6"/>
<evidence type="ECO:0000256" key="9">
    <source>
        <dbReference type="ARBA" id="ARBA00022499"/>
    </source>
</evidence>
<dbReference type="Pfam" id="PF00571">
    <property type="entry name" value="CBS"/>
    <property type="match status" value="1"/>
</dbReference>
<feature type="domain" description="CBS" evidence="26">
    <location>
        <begin position="401"/>
        <end position="457"/>
    </location>
</feature>
<evidence type="ECO:0000256" key="2">
    <source>
        <dbReference type="ARBA" id="ARBA00004123"/>
    </source>
</evidence>
<evidence type="ECO:0000256" key="21">
    <source>
        <dbReference type="ARBA" id="ARBA00026192"/>
    </source>
</evidence>
<dbReference type="PANTHER" id="PTHR10314">
    <property type="entry name" value="CYSTATHIONINE BETA-SYNTHASE"/>
    <property type="match status" value="1"/>
</dbReference>
<evidence type="ECO:0000256" key="25">
    <source>
        <dbReference type="RuleBase" id="RU361204"/>
    </source>
</evidence>
<evidence type="ECO:0000313" key="27">
    <source>
        <dbReference type="EMBL" id="GFG40107.1"/>
    </source>
</evidence>
<keyword evidence="20" id="KW-0539">Nucleus</keyword>
<dbReference type="NCBIfam" id="TIGR01137">
    <property type="entry name" value="cysta_beta"/>
    <property type="match status" value="1"/>
</dbReference>
<dbReference type="PROSITE" id="PS00901">
    <property type="entry name" value="CYS_SYNTHASE"/>
    <property type="match status" value="1"/>
</dbReference>
<dbReference type="Proteomes" id="UP000502823">
    <property type="component" value="Unassembled WGS sequence"/>
</dbReference>
<keyword evidence="19 25" id="KW-0456">Lyase</keyword>
<comment type="subunit">
    <text evidence="6">Homotetramer.</text>
</comment>
<evidence type="ECO:0000256" key="18">
    <source>
        <dbReference type="ARBA" id="ARBA00023192"/>
    </source>
</evidence>
<dbReference type="FunCoup" id="A0A6L2QDE6">
    <property type="interactions" value="246"/>
</dbReference>
<dbReference type="GO" id="GO:0019343">
    <property type="term" value="P:cysteine biosynthetic process via cystathionine"/>
    <property type="evidence" value="ECO:0007669"/>
    <property type="project" value="UniProtKB-UniRule"/>
</dbReference>
<evidence type="ECO:0000256" key="5">
    <source>
        <dbReference type="ARBA" id="ARBA00007103"/>
    </source>
</evidence>
<dbReference type="CDD" id="cd04608">
    <property type="entry name" value="CBS_pair_CBS"/>
    <property type="match status" value="1"/>
</dbReference>
<keyword evidence="12" id="KW-0349">Heme</keyword>
<evidence type="ECO:0000259" key="26">
    <source>
        <dbReference type="PROSITE" id="PS51371"/>
    </source>
</evidence>
<gene>
    <name evidence="27" type="ORF">Cfor_09358</name>
</gene>